<evidence type="ECO:0000313" key="3">
    <source>
        <dbReference type="Proteomes" id="UP000265938"/>
    </source>
</evidence>
<evidence type="ECO:0000259" key="1">
    <source>
        <dbReference type="Pfam" id="PF00497"/>
    </source>
</evidence>
<sequence>MNYLRLYLLIIFFSWPALCTPTLTVVTELSPPNQTLINNQVAGESTELVKAIFAKANLTANIELYPWARAYNMALKKPNIFIYSMAKTAEREQHFHWIGEVATYQMGFVKLTSRSDINITTNEQAKQYKIAVQRHDLAAQRLTERGYTLVYTSDINKSYQLLMSGKVDLIIDDKNYIAAMAEQLALDEARFSFAHAIDFLTMKGYLAANINTDQRYIDALKAAFNEVVMTPRYNAVMMLAQRP</sequence>
<name>A0A3A3EJN0_9GAMM</name>
<accession>A0A3A3EJN0</accession>
<dbReference type="Proteomes" id="UP000265938">
    <property type="component" value="Unassembled WGS sequence"/>
</dbReference>
<dbReference type="InterPro" id="IPR001638">
    <property type="entry name" value="Solute-binding_3/MltF_N"/>
</dbReference>
<proteinExistence type="predicted"/>
<gene>
    <name evidence="2" type="ORF">D4741_09170</name>
</gene>
<protein>
    <submittedName>
        <fullName evidence="2">Amino acid ABC transporter substrate-binding protein</fullName>
    </submittedName>
</protein>
<dbReference type="PANTHER" id="PTHR38834">
    <property type="entry name" value="PERIPLASMIC SUBSTRATE BINDING PROTEIN FAMILY 3"/>
    <property type="match status" value="1"/>
</dbReference>
<dbReference type="Pfam" id="PF00497">
    <property type="entry name" value="SBP_bac_3"/>
    <property type="match status" value="1"/>
</dbReference>
<dbReference type="RefSeq" id="WP_119852741.1">
    <property type="nucleotide sequence ID" value="NZ_QYSE01000002.1"/>
</dbReference>
<comment type="caution">
    <text evidence="2">The sequence shown here is derived from an EMBL/GenBank/DDBJ whole genome shotgun (WGS) entry which is preliminary data.</text>
</comment>
<evidence type="ECO:0000313" key="2">
    <source>
        <dbReference type="EMBL" id="RJF35148.1"/>
    </source>
</evidence>
<dbReference type="AlphaFoldDB" id="A0A3A3EJN0"/>
<feature type="domain" description="Solute-binding protein family 3/N-terminal" evidence="1">
    <location>
        <begin position="23"/>
        <end position="210"/>
    </location>
</feature>
<organism evidence="2 3">
    <name type="scientific">Pseudoalteromonas gelatinilytica</name>
    <dbReference type="NCBI Taxonomy" id="1703256"/>
    <lineage>
        <taxon>Bacteria</taxon>
        <taxon>Pseudomonadati</taxon>
        <taxon>Pseudomonadota</taxon>
        <taxon>Gammaproteobacteria</taxon>
        <taxon>Alteromonadales</taxon>
        <taxon>Pseudoalteromonadaceae</taxon>
        <taxon>Pseudoalteromonas</taxon>
    </lineage>
</organism>
<dbReference type="EMBL" id="QYSE01000002">
    <property type="protein sequence ID" value="RJF35148.1"/>
    <property type="molecule type" value="Genomic_DNA"/>
</dbReference>
<dbReference type="PANTHER" id="PTHR38834:SF3">
    <property type="entry name" value="SOLUTE-BINDING PROTEIN FAMILY 3_N-TERMINAL DOMAIN-CONTAINING PROTEIN"/>
    <property type="match status" value="1"/>
</dbReference>
<dbReference type="SUPFAM" id="SSF53850">
    <property type="entry name" value="Periplasmic binding protein-like II"/>
    <property type="match status" value="1"/>
</dbReference>
<reference evidence="2 3" key="1">
    <citation type="submission" date="2018-09" db="EMBL/GenBank/DDBJ databases">
        <title>Identification of marine bacteria producing industrial enzymes.</title>
        <authorList>
            <person name="Cheng T.H."/>
            <person name="Saidin J."/>
            <person name="Muhd D.D."/>
            <person name="Isa M.N.M."/>
            <person name="Bakar M.F.A."/>
            <person name="Ismail N."/>
        </authorList>
    </citation>
    <scope>NUCLEOTIDE SEQUENCE [LARGE SCALE GENOMIC DNA]</scope>
    <source>
        <strain evidence="2 3">MNAD 1.6</strain>
    </source>
</reference>
<dbReference type="Gene3D" id="3.40.190.10">
    <property type="entry name" value="Periplasmic binding protein-like II"/>
    <property type="match status" value="2"/>
</dbReference>